<organism evidence="1 2">
    <name type="scientific">Lipomyces kononenkoae</name>
    <name type="common">Yeast</name>
    <dbReference type="NCBI Taxonomy" id="34357"/>
    <lineage>
        <taxon>Eukaryota</taxon>
        <taxon>Fungi</taxon>
        <taxon>Dikarya</taxon>
        <taxon>Ascomycota</taxon>
        <taxon>Saccharomycotina</taxon>
        <taxon>Lipomycetes</taxon>
        <taxon>Lipomycetales</taxon>
        <taxon>Lipomycetaceae</taxon>
        <taxon>Lipomyces</taxon>
    </lineage>
</organism>
<gene>
    <name evidence="1" type="ORF">V1525DRAFT_451756</name>
</gene>
<reference evidence="2" key="1">
    <citation type="journal article" date="2024" name="Front. Bioeng. Biotechnol.">
        <title>Genome-scale model development and genomic sequencing of the oleaginous clade Lipomyces.</title>
        <authorList>
            <person name="Czajka J.J."/>
            <person name="Han Y."/>
            <person name="Kim J."/>
            <person name="Mondo S.J."/>
            <person name="Hofstad B.A."/>
            <person name="Robles A."/>
            <person name="Haridas S."/>
            <person name="Riley R."/>
            <person name="LaButti K."/>
            <person name="Pangilinan J."/>
            <person name="Andreopoulos W."/>
            <person name="Lipzen A."/>
            <person name="Yan J."/>
            <person name="Wang M."/>
            <person name="Ng V."/>
            <person name="Grigoriev I.V."/>
            <person name="Spatafora J.W."/>
            <person name="Magnuson J.K."/>
            <person name="Baker S.E."/>
            <person name="Pomraning K.R."/>
        </authorList>
    </citation>
    <scope>NUCLEOTIDE SEQUENCE [LARGE SCALE GENOMIC DNA]</scope>
    <source>
        <strain evidence="2">CBS 7786</strain>
    </source>
</reference>
<evidence type="ECO:0000313" key="2">
    <source>
        <dbReference type="Proteomes" id="UP001433508"/>
    </source>
</evidence>
<keyword evidence="2" id="KW-1185">Reference proteome</keyword>
<comment type="caution">
    <text evidence="1">The sequence shown here is derived from an EMBL/GenBank/DDBJ whole genome shotgun (WGS) entry which is preliminary data.</text>
</comment>
<proteinExistence type="predicted"/>
<protein>
    <submittedName>
        <fullName evidence="1">Regulator of volume decrease after cellular swelling-domain-containing protein</fullName>
    </submittedName>
</protein>
<dbReference type="EMBL" id="MU971402">
    <property type="protein sequence ID" value="KAK9235870.1"/>
    <property type="molecule type" value="Genomic_DNA"/>
</dbReference>
<accession>A0ACC3SWC3</accession>
<dbReference type="Proteomes" id="UP001433508">
    <property type="component" value="Unassembled WGS sequence"/>
</dbReference>
<evidence type="ECO:0000313" key="1">
    <source>
        <dbReference type="EMBL" id="KAK9235870.1"/>
    </source>
</evidence>
<name>A0ACC3SWC3_LIPKO</name>
<sequence length="305" mass="33057">MTIRILDSPPTREWFASAGSSAGDVIELDDLNAEAPAVSQDQTPNSAPGLHYHSSGRVITIRPSAAEIPGIGSMASDSSQNSVDVFVSASSLIFYVPSKSMGISIPYKHITVHAIQRNPVLGVYLQLEDIPFSVMTSTTEPKGNGDNTETANGAAKDEVEEGSDDEEPTNDEDLDGVLEMFITTLSSLDRADQEADISNLFDALSVCSALNPDLDESDGENGGMEAYGGARALDSDENIFGQGHEWITAENVHEFREADVEGEDRVRIADPRNLVDDPRFLDAEDENERPEENGDEDRVKIRRIA</sequence>